<accession>A0AAC9HQB0</accession>
<keyword evidence="3" id="KW-1185">Reference proteome</keyword>
<proteinExistence type="predicted"/>
<dbReference type="KEGG" id="ahm:TL08_12695"/>
<sequence>MAQIEFTRWRKAAASDAAGNNCVEVGLSTRKLVGIRDTKHRAGGTLAVSSEAFGVFVSAIREGRLR</sequence>
<dbReference type="RefSeq" id="WP_069849082.1">
    <property type="nucleotide sequence ID" value="NZ_CP014859.1"/>
</dbReference>
<evidence type="ECO:0000259" key="1">
    <source>
        <dbReference type="Pfam" id="PF04149"/>
    </source>
</evidence>
<dbReference type="Pfam" id="PF04149">
    <property type="entry name" value="DUF397"/>
    <property type="match status" value="1"/>
</dbReference>
<feature type="domain" description="DUF397" evidence="1">
    <location>
        <begin position="8"/>
        <end position="61"/>
    </location>
</feature>
<dbReference type="InterPro" id="IPR007278">
    <property type="entry name" value="DUF397"/>
</dbReference>
<evidence type="ECO:0000313" key="3">
    <source>
        <dbReference type="Proteomes" id="UP000095210"/>
    </source>
</evidence>
<organism evidence="2 3">
    <name type="scientific">Actinoalloteichus hymeniacidonis</name>
    <dbReference type="NCBI Taxonomy" id="340345"/>
    <lineage>
        <taxon>Bacteria</taxon>
        <taxon>Bacillati</taxon>
        <taxon>Actinomycetota</taxon>
        <taxon>Actinomycetes</taxon>
        <taxon>Pseudonocardiales</taxon>
        <taxon>Pseudonocardiaceae</taxon>
        <taxon>Actinoalloteichus</taxon>
    </lineage>
</organism>
<evidence type="ECO:0000313" key="2">
    <source>
        <dbReference type="EMBL" id="AOS63353.1"/>
    </source>
</evidence>
<dbReference type="EMBL" id="CP014859">
    <property type="protein sequence ID" value="AOS63353.1"/>
    <property type="molecule type" value="Genomic_DNA"/>
</dbReference>
<reference evidence="3" key="1">
    <citation type="submission" date="2016-03" db="EMBL/GenBank/DDBJ databases">
        <title>Complete genome sequence of the type strain Actinoalloteichus hymeniacidonis DSM 45092.</title>
        <authorList>
            <person name="Schaffert L."/>
            <person name="Albersmeier A."/>
            <person name="Winkler A."/>
            <person name="Kalinowski J."/>
            <person name="Zotchev S."/>
            <person name="Ruckert C."/>
        </authorList>
    </citation>
    <scope>NUCLEOTIDE SEQUENCE [LARGE SCALE GENOMIC DNA]</scope>
    <source>
        <strain evidence="3">HPA177(T) (DSM 45092(T))</strain>
    </source>
</reference>
<name>A0AAC9HQB0_9PSEU</name>
<gene>
    <name evidence="2" type="ORF">TL08_12695</name>
</gene>
<dbReference type="AlphaFoldDB" id="A0AAC9HQB0"/>
<dbReference type="Proteomes" id="UP000095210">
    <property type="component" value="Chromosome"/>
</dbReference>
<protein>
    <submittedName>
        <fullName evidence="2">DUF397 family protein</fullName>
    </submittedName>
</protein>